<dbReference type="GO" id="GO:0006508">
    <property type="term" value="P:proteolysis"/>
    <property type="evidence" value="ECO:0007669"/>
    <property type="project" value="UniProtKB-KW"/>
</dbReference>
<evidence type="ECO:0000256" key="1">
    <source>
        <dbReference type="ARBA" id="ARBA00007447"/>
    </source>
</evidence>
<dbReference type="Pfam" id="PF00026">
    <property type="entry name" value="Asp"/>
    <property type="match status" value="1"/>
</dbReference>
<comment type="caution">
    <text evidence="4">The sequence shown here is derived from an EMBL/GenBank/DDBJ whole genome shotgun (WGS) entry which is preliminary data.</text>
</comment>
<dbReference type="PROSITE" id="PS51767">
    <property type="entry name" value="PEPTIDASE_A1"/>
    <property type="match status" value="1"/>
</dbReference>
<feature type="disulfide bond" evidence="2">
    <location>
        <begin position="70"/>
        <end position="77"/>
    </location>
</feature>
<dbReference type="Gene3D" id="2.40.70.10">
    <property type="entry name" value="Acid Proteases"/>
    <property type="match status" value="2"/>
</dbReference>
<evidence type="ECO:0000313" key="5">
    <source>
        <dbReference type="Proteomes" id="UP000036403"/>
    </source>
</evidence>
<accession>A0A0J7KCG4</accession>
<dbReference type="InterPro" id="IPR021109">
    <property type="entry name" value="Peptidase_aspartic_dom_sf"/>
</dbReference>
<dbReference type="EMBL" id="LBMM01009558">
    <property type="protein sequence ID" value="KMQ88032.1"/>
    <property type="molecule type" value="Genomic_DNA"/>
</dbReference>
<dbReference type="PaxDb" id="67767-A0A0J7KCG4"/>
<gene>
    <name evidence="4" type="ORF">RF55_12554</name>
</gene>
<keyword evidence="2" id="KW-1015">Disulfide bond</keyword>
<dbReference type="PANTHER" id="PTHR47966">
    <property type="entry name" value="BETA-SITE APP-CLEAVING ENZYME, ISOFORM A-RELATED"/>
    <property type="match status" value="1"/>
</dbReference>
<evidence type="ECO:0000256" key="2">
    <source>
        <dbReference type="PIRSR" id="PIRSR601461-2"/>
    </source>
</evidence>
<dbReference type="FunFam" id="2.40.70.10:FF:000008">
    <property type="entry name" value="Cathepsin D"/>
    <property type="match status" value="1"/>
</dbReference>
<dbReference type="InterPro" id="IPR033121">
    <property type="entry name" value="PEPTIDASE_A1"/>
</dbReference>
<feature type="domain" description="Peptidase A1" evidence="3">
    <location>
        <begin position="39"/>
        <end position="165"/>
    </location>
</feature>
<dbReference type="PANTHER" id="PTHR47966:SF51">
    <property type="entry name" value="BETA-SITE APP-CLEAVING ENZYME, ISOFORM A-RELATED"/>
    <property type="match status" value="1"/>
</dbReference>
<proteinExistence type="inferred from homology"/>
<keyword evidence="4" id="KW-0645">Protease</keyword>
<dbReference type="AlphaFoldDB" id="A0A0J7KCG4"/>
<organism evidence="4 5">
    <name type="scientific">Lasius niger</name>
    <name type="common">Black garden ant</name>
    <dbReference type="NCBI Taxonomy" id="67767"/>
    <lineage>
        <taxon>Eukaryota</taxon>
        <taxon>Metazoa</taxon>
        <taxon>Ecdysozoa</taxon>
        <taxon>Arthropoda</taxon>
        <taxon>Hexapoda</taxon>
        <taxon>Insecta</taxon>
        <taxon>Pterygota</taxon>
        <taxon>Neoptera</taxon>
        <taxon>Endopterygota</taxon>
        <taxon>Hymenoptera</taxon>
        <taxon>Apocrita</taxon>
        <taxon>Aculeata</taxon>
        <taxon>Formicoidea</taxon>
        <taxon>Formicidae</taxon>
        <taxon>Formicinae</taxon>
        <taxon>Lasius</taxon>
        <taxon>Lasius</taxon>
    </lineage>
</organism>
<dbReference type="InterPro" id="IPR001461">
    <property type="entry name" value="Aspartic_peptidase_A1"/>
</dbReference>
<keyword evidence="5" id="KW-1185">Reference proteome</keyword>
<dbReference type="OrthoDB" id="7541329at2759"/>
<protein>
    <submittedName>
        <fullName evidence="4">Lysosomal aspartic protease</fullName>
    </submittedName>
</protein>
<evidence type="ECO:0000313" key="4">
    <source>
        <dbReference type="EMBL" id="KMQ88032.1"/>
    </source>
</evidence>
<reference evidence="4 5" key="1">
    <citation type="submission" date="2015-04" db="EMBL/GenBank/DDBJ databases">
        <title>Lasius niger genome sequencing.</title>
        <authorList>
            <person name="Konorov E.A."/>
            <person name="Nikitin M.A."/>
            <person name="Kirill M.V."/>
            <person name="Chang P."/>
        </authorList>
    </citation>
    <scope>NUCLEOTIDE SEQUENCE [LARGE SCALE GENOMIC DNA]</scope>
    <source>
        <tissue evidence="4">Whole</tissue>
    </source>
</reference>
<sequence length="165" mass="18316">MHSVQQTFKKLDSDLLKFGLFEAVCPATKPSYNYLDLDYYGVITIGTPPQEFKVLLDTGSPYLWIPSKKCSYPNIACLLHNKYDSRNSSIYQQNGTQFAIQYGTGNVAGLNVQNQTFGEAVNELSPLFITANFDDVLGLGFPLHEGETPVFYNMIKQGLVSPAVC</sequence>
<dbReference type="STRING" id="67767.A0A0J7KCG4"/>
<dbReference type="GO" id="GO:0004190">
    <property type="term" value="F:aspartic-type endopeptidase activity"/>
    <property type="evidence" value="ECO:0007669"/>
    <property type="project" value="InterPro"/>
</dbReference>
<name>A0A0J7KCG4_LASNI</name>
<dbReference type="Proteomes" id="UP000036403">
    <property type="component" value="Unassembled WGS sequence"/>
</dbReference>
<comment type="similarity">
    <text evidence="1">Belongs to the peptidase A1 family.</text>
</comment>
<dbReference type="InterPro" id="IPR001969">
    <property type="entry name" value="Aspartic_peptidase_AS"/>
</dbReference>
<dbReference type="SUPFAM" id="SSF50630">
    <property type="entry name" value="Acid proteases"/>
    <property type="match status" value="1"/>
</dbReference>
<keyword evidence="4" id="KW-0378">Hydrolase</keyword>
<evidence type="ECO:0000259" key="3">
    <source>
        <dbReference type="PROSITE" id="PS51767"/>
    </source>
</evidence>
<dbReference type="PROSITE" id="PS00141">
    <property type="entry name" value="ASP_PROTEASE"/>
    <property type="match status" value="1"/>
</dbReference>